<dbReference type="PANTHER" id="PTHR43537">
    <property type="entry name" value="TRANSCRIPTIONAL REGULATOR, GNTR FAMILY"/>
    <property type="match status" value="1"/>
</dbReference>
<dbReference type="InterPro" id="IPR000524">
    <property type="entry name" value="Tscrpt_reg_HTH_GntR"/>
</dbReference>
<dbReference type="InterPro" id="IPR036390">
    <property type="entry name" value="WH_DNA-bd_sf"/>
</dbReference>
<accession>A0ABV7LM33</accession>
<dbReference type="SUPFAM" id="SSF46785">
    <property type="entry name" value="Winged helix' DNA-binding domain"/>
    <property type="match status" value="1"/>
</dbReference>
<comment type="caution">
    <text evidence="5">The sequence shown here is derived from an EMBL/GenBank/DDBJ whole genome shotgun (WGS) entry which is preliminary data.</text>
</comment>
<gene>
    <name evidence="5" type="ORF">ACFOEV_06950</name>
</gene>
<name>A0ABV7LM33_9GAMM</name>
<reference evidence="6" key="1">
    <citation type="journal article" date="2019" name="Int. J. Syst. Evol. Microbiol.">
        <title>The Global Catalogue of Microorganisms (GCM) 10K type strain sequencing project: providing services to taxonomists for standard genome sequencing and annotation.</title>
        <authorList>
            <consortium name="The Broad Institute Genomics Platform"/>
            <consortium name="The Broad Institute Genome Sequencing Center for Infectious Disease"/>
            <person name="Wu L."/>
            <person name="Ma J."/>
        </authorList>
    </citation>
    <scope>NUCLEOTIDE SEQUENCE [LARGE SCALE GENOMIC DNA]</scope>
    <source>
        <strain evidence="6">CECT 7698</strain>
    </source>
</reference>
<evidence type="ECO:0000256" key="3">
    <source>
        <dbReference type="ARBA" id="ARBA00023163"/>
    </source>
</evidence>
<dbReference type="InterPro" id="IPR036388">
    <property type="entry name" value="WH-like_DNA-bd_sf"/>
</dbReference>
<dbReference type="SMART" id="SM00345">
    <property type="entry name" value="HTH_GNTR"/>
    <property type="match status" value="1"/>
</dbReference>
<dbReference type="SMART" id="SM00895">
    <property type="entry name" value="FCD"/>
    <property type="match status" value="1"/>
</dbReference>
<protein>
    <submittedName>
        <fullName evidence="5">FCD domain-containing protein</fullName>
    </submittedName>
</protein>
<feature type="domain" description="HTH gntR-type" evidence="4">
    <location>
        <begin position="15"/>
        <end position="82"/>
    </location>
</feature>
<dbReference type="EMBL" id="JBHRUG010000016">
    <property type="protein sequence ID" value="MFC3283347.1"/>
    <property type="molecule type" value="Genomic_DNA"/>
</dbReference>
<evidence type="ECO:0000256" key="2">
    <source>
        <dbReference type="ARBA" id="ARBA00023125"/>
    </source>
</evidence>
<evidence type="ECO:0000313" key="5">
    <source>
        <dbReference type="EMBL" id="MFC3283347.1"/>
    </source>
</evidence>
<keyword evidence="3" id="KW-0804">Transcription</keyword>
<dbReference type="Pfam" id="PF07729">
    <property type="entry name" value="FCD"/>
    <property type="match status" value="1"/>
</dbReference>
<evidence type="ECO:0000256" key="1">
    <source>
        <dbReference type="ARBA" id="ARBA00023015"/>
    </source>
</evidence>
<dbReference type="InterPro" id="IPR011711">
    <property type="entry name" value="GntR_C"/>
</dbReference>
<evidence type="ECO:0000259" key="4">
    <source>
        <dbReference type="PROSITE" id="PS50949"/>
    </source>
</evidence>
<keyword evidence="2" id="KW-0238">DNA-binding</keyword>
<dbReference type="PANTHER" id="PTHR43537:SF24">
    <property type="entry name" value="GLUCONATE OPERON TRANSCRIPTIONAL REPRESSOR"/>
    <property type="match status" value="1"/>
</dbReference>
<proteinExistence type="predicted"/>
<organism evidence="5 6">
    <name type="scientific">Litchfieldella rifensis</name>
    <dbReference type="NCBI Taxonomy" id="762643"/>
    <lineage>
        <taxon>Bacteria</taxon>
        <taxon>Pseudomonadati</taxon>
        <taxon>Pseudomonadota</taxon>
        <taxon>Gammaproteobacteria</taxon>
        <taxon>Oceanospirillales</taxon>
        <taxon>Halomonadaceae</taxon>
        <taxon>Litchfieldella</taxon>
    </lineage>
</organism>
<dbReference type="Proteomes" id="UP001595579">
    <property type="component" value="Unassembled WGS sequence"/>
</dbReference>
<keyword evidence="6" id="KW-1185">Reference proteome</keyword>
<sequence length="236" mass="26088">MNDKTAPSSGQLQALSLTTLAQQEIERMILRGEFAPGERINEYALANLLGISRGPVREACRALAAMGLVQLIPNRGVFTRAISEDEAREVYEMRAGLFGYAGRLLAPHITDGQLDHLNLLVAQMDAAAKANDFDRYYAPNLTFHDYLVSATGNQRLIASYHDLVRQLHLFRARGLVAGTGMKDSNREHREIVAALTARDPQRAFDAMAGHVFAGQRRALGDDKPVLSHRAERPAQR</sequence>
<evidence type="ECO:0000313" key="6">
    <source>
        <dbReference type="Proteomes" id="UP001595579"/>
    </source>
</evidence>
<dbReference type="SUPFAM" id="SSF48008">
    <property type="entry name" value="GntR ligand-binding domain-like"/>
    <property type="match status" value="1"/>
</dbReference>
<dbReference type="CDD" id="cd07377">
    <property type="entry name" value="WHTH_GntR"/>
    <property type="match status" value="1"/>
</dbReference>
<dbReference type="InterPro" id="IPR008920">
    <property type="entry name" value="TF_FadR/GntR_C"/>
</dbReference>
<dbReference type="Gene3D" id="1.10.10.10">
    <property type="entry name" value="Winged helix-like DNA-binding domain superfamily/Winged helix DNA-binding domain"/>
    <property type="match status" value="1"/>
</dbReference>
<dbReference type="Pfam" id="PF00392">
    <property type="entry name" value="GntR"/>
    <property type="match status" value="1"/>
</dbReference>
<keyword evidence="1" id="KW-0805">Transcription regulation</keyword>
<dbReference type="PROSITE" id="PS50949">
    <property type="entry name" value="HTH_GNTR"/>
    <property type="match status" value="1"/>
</dbReference>
<dbReference type="RefSeq" id="WP_386772409.1">
    <property type="nucleotide sequence ID" value="NZ_JBHRUG010000016.1"/>
</dbReference>
<dbReference type="Gene3D" id="1.20.120.530">
    <property type="entry name" value="GntR ligand-binding domain-like"/>
    <property type="match status" value="1"/>
</dbReference>